<gene>
    <name evidence="1" type="ORF">NEOLEDRAFT_948060</name>
</gene>
<keyword evidence="2" id="KW-1185">Reference proteome</keyword>
<name>A0A165UD22_9AGAM</name>
<dbReference type="STRING" id="1314782.A0A165UD22"/>
<dbReference type="OrthoDB" id="3182995at2759"/>
<dbReference type="InParanoid" id="A0A165UD22"/>
<dbReference type="AlphaFoldDB" id="A0A165UD22"/>
<evidence type="ECO:0008006" key="3">
    <source>
        <dbReference type="Google" id="ProtNLM"/>
    </source>
</evidence>
<proteinExistence type="predicted"/>
<protein>
    <recommendedName>
        <fullName evidence="3">Protein kinase domain-containing protein</fullName>
    </recommendedName>
</protein>
<evidence type="ECO:0000313" key="1">
    <source>
        <dbReference type="EMBL" id="KZT27971.1"/>
    </source>
</evidence>
<dbReference type="EMBL" id="KV425559">
    <property type="protein sequence ID" value="KZT27971.1"/>
    <property type="molecule type" value="Genomic_DNA"/>
</dbReference>
<organism evidence="1 2">
    <name type="scientific">Neolentinus lepideus HHB14362 ss-1</name>
    <dbReference type="NCBI Taxonomy" id="1314782"/>
    <lineage>
        <taxon>Eukaryota</taxon>
        <taxon>Fungi</taxon>
        <taxon>Dikarya</taxon>
        <taxon>Basidiomycota</taxon>
        <taxon>Agaricomycotina</taxon>
        <taxon>Agaricomycetes</taxon>
        <taxon>Gloeophyllales</taxon>
        <taxon>Gloeophyllaceae</taxon>
        <taxon>Neolentinus</taxon>
    </lineage>
</organism>
<reference evidence="1 2" key="1">
    <citation type="journal article" date="2016" name="Mol. Biol. Evol.">
        <title>Comparative Genomics of Early-Diverging Mushroom-Forming Fungi Provides Insights into the Origins of Lignocellulose Decay Capabilities.</title>
        <authorList>
            <person name="Nagy L.G."/>
            <person name="Riley R."/>
            <person name="Tritt A."/>
            <person name="Adam C."/>
            <person name="Daum C."/>
            <person name="Floudas D."/>
            <person name="Sun H."/>
            <person name="Yadav J.S."/>
            <person name="Pangilinan J."/>
            <person name="Larsson K.H."/>
            <person name="Matsuura K."/>
            <person name="Barry K."/>
            <person name="Labutti K."/>
            <person name="Kuo R."/>
            <person name="Ohm R.A."/>
            <person name="Bhattacharya S.S."/>
            <person name="Shirouzu T."/>
            <person name="Yoshinaga Y."/>
            <person name="Martin F.M."/>
            <person name="Grigoriev I.V."/>
            <person name="Hibbett D.S."/>
        </authorList>
    </citation>
    <scope>NUCLEOTIDE SEQUENCE [LARGE SCALE GENOMIC DNA]</scope>
    <source>
        <strain evidence="1 2">HHB14362 ss-1</strain>
    </source>
</reference>
<evidence type="ECO:0000313" key="2">
    <source>
        <dbReference type="Proteomes" id="UP000076761"/>
    </source>
</evidence>
<accession>A0A165UD22</accession>
<sequence>MQTLLISFPDGTGCGKSKLQLTRTGCSADAKLHDIRVQEEIYNTEHSIIYRAIETTPKRSVALKFARTPTALVDLCSEEKVYTHKLFDLQGTVVPHCFGFYEELSGGETVGCLVLEDRGEPVPERLEVPPIDVS</sequence>
<dbReference type="Proteomes" id="UP000076761">
    <property type="component" value="Unassembled WGS sequence"/>
</dbReference>